<dbReference type="Proteomes" id="UP001488838">
    <property type="component" value="Unassembled WGS sequence"/>
</dbReference>
<name>A0AAW0H7A9_MYOGA</name>
<reference evidence="2 3" key="1">
    <citation type="journal article" date="2023" name="bioRxiv">
        <title>Conserved and derived expression patterns and positive selection on dental genes reveal complex evolutionary context of ever-growing rodent molars.</title>
        <authorList>
            <person name="Calamari Z.T."/>
            <person name="Song A."/>
            <person name="Cohen E."/>
            <person name="Akter M."/>
            <person name="Roy R.D."/>
            <person name="Hallikas O."/>
            <person name="Christensen M.M."/>
            <person name="Li P."/>
            <person name="Marangoni P."/>
            <person name="Jernvall J."/>
            <person name="Klein O.D."/>
        </authorList>
    </citation>
    <scope>NUCLEOTIDE SEQUENCE [LARGE SCALE GENOMIC DNA]</scope>
    <source>
        <strain evidence="2">V071</strain>
    </source>
</reference>
<gene>
    <name evidence="2" type="ORF">U0070_003670</name>
</gene>
<keyword evidence="1" id="KW-0812">Transmembrane</keyword>
<proteinExistence type="predicted"/>
<keyword evidence="1" id="KW-1133">Transmembrane helix</keyword>
<feature type="transmembrane region" description="Helical" evidence="1">
    <location>
        <begin position="49"/>
        <end position="73"/>
    </location>
</feature>
<organism evidence="2 3">
    <name type="scientific">Myodes glareolus</name>
    <name type="common">Bank vole</name>
    <name type="synonym">Clethrionomys glareolus</name>
    <dbReference type="NCBI Taxonomy" id="447135"/>
    <lineage>
        <taxon>Eukaryota</taxon>
        <taxon>Metazoa</taxon>
        <taxon>Chordata</taxon>
        <taxon>Craniata</taxon>
        <taxon>Vertebrata</taxon>
        <taxon>Euteleostomi</taxon>
        <taxon>Mammalia</taxon>
        <taxon>Eutheria</taxon>
        <taxon>Euarchontoglires</taxon>
        <taxon>Glires</taxon>
        <taxon>Rodentia</taxon>
        <taxon>Myomorpha</taxon>
        <taxon>Muroidea</taxon>
        <taxon>Cricetidae</taxon>
        <taxon>Arvicolinae</taxon>
        <taxon>Myodes</taxon>
    </lineage>
</organism>
<evidence type="ECO:0000313" key="3">
    <source>
        <dbReference type="Proteomes" id="UP001488838"/>
    </source>
</evidence>
<comment type="caution">
    <text evidence="2">The sequence shown here is derived from an EMBL/GenBank/DDBJ whole genome shotgun (WGS) entry which is preliminary data.</text>
</comment>
<dbReference type="EMBL" id="JBBHLL010000880">
    <property type="protein sequence ID" value="KAK7797195.1"/>
    <property type="molecule type" value="Genomic_DNA"/>
</dbReference>
<protein>
    <submittedName>
        <fullName evidence="2">Uncharacterized protein</fullName>
    </submittedName>
</protein>
<keyword evidence="3" id="KW-1185">Reference proteome</keyword>
<dbReference type="AlphaFoldDB" id="A0AAW0H7A9"/>
<evidence type="ECO:0000256" key="1">
    <source>
        <dbReference type="SAM" id="Phobius"/>
    </source>
</evidence>
<keyword evidence="1" id="KW-0472">Membrane</keyword>
<accession>A0AAW0H7A9</accession>
<sequence length="83" mass="9412">MAQMQVWEEQYNNTFHVVSTLLILCQDWLRELELDDNCAEALDGELDGLWTTITIFITLFLLSVCYSATVTLFKVGVAPPLSL</sequence>
<evidence type="ECO:0000313" key="2">
    <source>
        <dbReference type="EMBL" id="KAK7797195.1"/>
    </source>
</evidence>